<keyword evidence="1" id="KW-0175">Coiled coil</keyword>
<proteinExistence type="predicted"/>
<protein>
    <recommendedName>
        <fullName evidence="3">GGDEF domain-containing protein</fullName>
    </recommendedName>
</protein>
<dbReference type="RefSeq" id="WP_189103781.1">
    <property type="nucleotide sequence ID" value="NZ_BMQO01000026.1"/>
</dbReference>
<dbReference type="SUPFAM" id="SSF48452">
    <property type="entry name" value="TPR-like"/>
    <property type="match status" value="2"/>
</dbReference>
<dbReference type="Proteomes" id="UP000620633">
    <property type="component" value="Unassembled WGS sequence"/>
</dbReference>
<comment type="caution">
    <text evidence="4">The sequence shown here is derived from an EMBL/GenBank/DDBJ whole genome shotgun (WGS) entry which is preliminary data.</text>
</comment>
<evidence type="ECO:0000313" key="5">
    <source>
        <dbReference type="Proteomes" id="UP000620633"/>
    </source>
</evidence>
<keyword evidence="5" id="KW-1185">Reference proteome</keyword>
<evidence type="ECO:0000313" key="4">
    <source>
        <dbReference type="EMBL" id="GGS39966.1"/>
    </source>
</evidence>
<dbReference type="Gene3D" id="3.30.70.270">
    <property type="match status" value="1"/>
</dbReference>
<evidence type="ECO:0000256" key="1">
    <source>
        <dbReference type="SAM" id="Coils"/>
    </source>
</evidence>
<evidence type="ECO:0000256" key="2">
    <source>
        <dbReference type="SAM" id="MobiDB-lite"/>
    </source>
</evidence>
<dbReference type="PANTHER" id="PTHR45138">
    <property type="entry name" value="REGULATORY COMPONENTS OF SENSORY TRANSDUCTION SYSTEM"/>
    <property type="match status" value="1"/>
</dbReference>
<dbReference type="PANTHER" id="PTHR45138:SF9">
    <property type="entry name" value="DIGUANYLATE CYCLASE DGCM-RELATED"/>
    <property type="match status" value="1"/>
</dbReference>
<dbReference type="SMART" id="SM00267">
    <property type="entry name" value="GGDEF"/>
    <property type="match status" value="1"/>
</dbReference>
<dbReference type="NCBIfam" id="TIGR00254">
    <property type="entry name" value="GGDEF"/>
    <property type="match status" value="1"/>
</dbReference>
<organism evidence="4 5">
    <name type="scientific">Deinococcus knuensis</name>
    <dbReference type="NCBI Taxonomy" id="1837380"/>
    <lineage>
        <taxon>Bacteria</taxon>
        <taxon>Thermotogati</taxon>
        <taxon>Deinococcota</taxon>
        <taxon>Deinococci</taxon>
        <taxon>Deinococcales</taxon>
        <taxon>Deinococcaceae</taxon>
        <taxon>Deinococcus</taxon>
    </lineage>
</organism>
<name>A0ABQ2SW35_9DEIO</name>
<dbReference type="InterPro" id="IPR029787">
    <property type="entry name" value="Nucleotide_cyclase"/>
</dbReference>
<accession>A0ABQ2SW35</accession>
<dbReference type="InterPro" id="IPR050469">
    <property type="entry name" value="Diguanylate_Cyclase"/>
</dbReference>
<dbReference type="EMBL" id="BMQO01000026">
    <property type="protein sequence ID" value="GGS39966.1"/>
    <property type="molecule type" value="Genomic_DNA"/>
</dbReference>
<dbReference type="SUPFAM" id="SSF55073">
    <property type="entry name" value="Nucleotide cyclase"/>
    <property type="match status" value="1"/>
</dbReference>
<dbReference type="Gene3D" id="1.25.40.10">
    <property type="entry name" value="Tetratricopeptide repeat domain"/>
    <property type="match status" value="2"/>
</dbReference>
<feature type="domain" description="GGDEF" evidence="3">
    <location>
        <begin position="395"/>
        <end position="524"/>
    </location>
</feature>
<dbReference type="CDD" id="cd01949">
    <property type="entry name" value="GGDEF"/>
    <property type="match status" value="1"/>
</dbReference>
<feature type="region of interest" description="Disordered" evidence="2">
    <location>
        <begin position="511"/>
        <end position="554"/>
    </location>
</feature>
<reference evidence="5" key="1">
    <citation type="journal article" date="2019" name="Int. J. Syst. Evol. Microbiol.">
        <title>The Global Catalogue of Microorganisms (GCM) 10K type strain sequencing project: providing services to taxonomists for standard genome sequencing and annotation.</title>
        <authorList>
            <consortium name="The Broad Institute Genomics Platform"/>
            <consortium name="The Broad Institute Genome Sequencing Center for Infectious Disease"/>
            <person name="Wu L."/>
            <person name="Ma J."/>
        </authorList>
    </citation>
    <scope>NUCLEOTIDE SEQUENCE [LARGE SCALE GENOMIC DNA]</scope>
    <source>
        <strain evidence="5">JCM 31406</strain>
    </source>
</reference>
<dbReference type="Pfam" id="PF00990">
    <property type="entry name" value="GGDEF"/>
    <property type="match status" value="1"/>
</dbReference>
<sequence>MTSFPALAEQAWSLRFTDPGEASALAGQLAGADAAQRAQAQVVQGFLLWRAGDLLRSLEQVTQAEATLRDLNDERWLARALSMQAVLLGDVGEGERALRILQEELELVRRIGDTEMEASANNDFGVQIAWDDPERALQYYQRAYDLLDRADPPCPSIQGIAALNMAEVYLQRQQLELGDALTERGGQLLHQAQAWSFWPFYVSLRATCLTREGRFDEARTLIREAFTRLGDHQSAAGQPGPDPIESVQMLRTTAARTEYDSGHPDRALAWLRDMETWPGTRSELKIEYLDLRARIQAELGDHAAAYRSVRQLLDVSRTRHAYERDAQIKSLEVLHRTDMALQRSREAEQAAQHLREHLTQLQTLKGQLEKLSTTDELTGLGNRRQFEHDRALLHPDDAVLVIDIDYFKHVNDTHGHSAGDVTLREVADRISGALRRSDRAYRYGGEEFTVILRGVGNTHVLEVSERIRVAVAAAPITAIHDTVTVSVGAAVVGQRSPDEILGAADRALYRAKNSGRNRTSVEPAHPPGGTRPGHPGAHATGIGRAGLGTDRQNP</sequence>
<dbReference type="PROSITE" id="PS50887">
    <property type="entry name" value="GGDEF"/>
    <property type="match status" value="1"/>
</dbReference>
<dbReference type="InterPro" id="IPR043128">
    <property type="entry name" value="Rev_trsase/Diguanyl_cyclase"/>
</dbReference>
<evidence type="ECO:0000259" key="3">
    <source>
        <dbReference type="PROSITE" id="PS50887"/>
    </source>
</evidence>
<feature type="coiled-coil region" evidence="1">
    <location>
        <begin position="344"/>
        <end position="374"/>
    </location>
</feature>
<gene>
    <name evidence="4" type="ORF">GCM10008961_34190</name>
</gene>
<dbReference type="InterPro" id="IPR011990">
    <property type="entry name" value="TPR-like_helical_dom_sf"/>
</dbReference>
<dbReference type="InterPro" id="IPR000160">
    <property type="entry name" value="GGDEF_dom"/>
</dbReference>